<dbReference type="EMBL" id="JANPWB010000010">
    <property type="protein sequence ID" value="KAJ1142186.1"/>
    <property type="molecule type" value="Genomic_DNA"/>
</dbReference>
<comment type="caution">
    <text evidence="1">The sequence shown here is derived from an EMBL/GenBank/DDBJ whole genome shotgun (WGS) entry which is preliminary data.</text>
</comment>
<dbReference type="Proteomes" id="UP001066276">
    <property type="component" value="Chromosome 6"/>
</dbReference>
<organism evidence="1 2">
    <name type="scientific">Pleurodeles waltl</name>
    <name type="common">Iberian ribbed newt</name>
    <dbReference type="NCBI Taxonomy" id="8319"/>
    <lineage>
        <taxon>Eukaryota</taxon>
        <taxon>Metazoa</taxon>
        <taxon>Chordata</taxon>
        <taxon>Craniata</taxon>
        <taxon>Vertebrata</taxon>
        <taxon>Euteleostomi</taxon>
        <taxon>Amphibia</taxon>
        <taxon>Batrachia</taxon>
        <taxon>Caudata</taxon>
        <taxon>Salamandroidea</taxon>
        <taxon>Salamandridae</taxon>
        <taxon>Pleurodelinae</taxon>
        <taxon>Pleurodeles</taxon>
    </lineage>
</organism>
<reference evidence="1" key="1">
    <citation type="journal article" date="2022" name="bioRxiv">
        <title>Sequencing and chromosome-scale assembly of the giantPleurodeles waltlgenome.</title>
        <authorList>
            <person name="Brown T."/>
            <person name="Elewa A."/>
            <person name="Iarovenko S."/>
            <person name="Subramanian E."/>
            <person name="Araus A.J."/>
            <person name="Petzold A."/>
            <person name="Susuki M."/>
            <person name="Suzuki K.-i.T."/>
            <person name="Hayashi T."/>
            <person name="Toyoda A."/>
            <person name="Oliveira C."/>
            <person name="Osipova E."/>
            <person name="Leigh N.D."/>
            <person name="Simon A."/>
            <person name="Yun M.H."/>
        </authorList>
    </citation>
    <scope>NUCLEOTIDE SEQUENCE</scope>
    <source>
        <strain evidence="1">20211129_DDA</strain>
        <tissue evidence="1">Liver</tissue>
    </source>
</reference>
<proteinExistence type="predicted"/>
<name>A0AAV7QNV0_PLEWA</name>
<evidence type="ECO:0000313" key="1">
    <source>
        <dbReference type="EMBL" id="KAJ1142186.1"/>
    </source>
</evidence>
<dbReference type="AlphaFoldDB" id="A0AAV7QNV0"/>
<keyword evidence="2" id="KW-1185">Reference proteome</keyword>
<evidence type="ECO:0000313" key="2">
    <source>
        <dbReference type="Proteomes" id="UP001066276"/>
    </source>
</evidence>
<protein>
    <submittedName>
        <fullName evidence="1">Uncharacterized protein</fullName>
    </submittedName>
</protein>
<sequence length="107" mass="11048">MAMGSSVCFNPIRRNSASSGPIALLNSRSDLGDSLLERAALVPVSDGSLVRIPSDVARLQGSFDGSVGQSASSDSAGSVAPDGVEAFRRRWQVPGVSESALIFLPKS</sequence>
<accession>A0AAV7QNV0</accession>
<gene>
    <name evidence="1" type="ORF">NDU88_008513</name>
</gene>